<organism evidence="1 2">
    <name type="scientific">Litoribrevibacter euphylliae</name>
    <dbReference type="NCBI Taxonomy" id="1834034"/>
    <lineage>
        <taxon>Bacteria</taxon>
        <taxon>Pseudomonadati</taxon>
        <taxon>Pseudomonadota</taxon>
        <taxon>Gammaproteobacteria</taxon>
        <taxon>Oceanospirillales</taxon>
        <taxon>Oceanospirillaceae</taxon>
        <taxon>Litoribrevibacter</taxon>
    </lineage>
</organism>
<evidence type="ECO:0000313" key="2">
    <source>
        <dbReference type="Proteomes" id="UP001595476"/>
    </source>
</evidence>
<name>A0ABV7HIY3_9GAMM</name>
<comment type="caution">
    <text evidence="1">The sequence shown here is derived from an EMBL/GenBank/DDBJ whole genome shotgun (WGS) entry which is preliminary data.</text>
</comment>
<gene>
    <name evidence="1" type="ORF">ACFOEK_10780</name>
</gene>
<dbReference type="RefSeq" id="WP_386720406.1">
    <property type="nucleotide sequence ID" value="NZ_JBHRSZ010000004.1"/>
</dbReference>
<dbReference type="EMBL" id="JBHRSZ010000004">
    <property type="protein sequence ID" value="MFC3151511.1"/>
    <property type="molecule type" value="Genomic_DNA"/>
</dbReference>
<keyword evidence="2" id="KW-1185">Reference proteome</keyword>
<evidence type="ECO:0000313" key="1">
    <source>
        <dbReference type="EMBL" id="MFC3151511.1"/>
    </source>
</evidence>
<reference evidence="2" key="1">
    <citation type="journal article" date="2019" name="Int. J. Syst. Evol. Microbiol.">
        <title>The Global Catalogue of Microorganisms (GCM) 10K type strain sequencing project: providing services to taxonomists for standard genome sequencing and annotation.</title>
        <authorList>
            <consortium name="The Broad Institute Genomics Platform"/>
            <consortium name="The Broad Institute Genome Sequencing Center for Infectious Disease"/>
            <person name="Wu L."/>
            <person name="Ma J."/>
        </authorList>
    </citation>
    <scope>NUCLEOTIDE SEQUENCE [LARGE SCALE GENOMIC DNA]</scope>
    <source>
        <strain evidence="2">KCTC 52438</strain>
    </source>
</reference>
<sequence length="177" mass="20155">MNAQLLKNSLTIADGVWYQVNDNMDARPVDGRYFEVVEISSELVEGDISGKRGEIVEDLLGDTIDQVKKGKVAIPYVRQHLHMSCLNGCNEHFELLHTLKRRKKEWPHLPPEYFNENAIRIITETPTLETLGHSLEAMASASRCYVHWFEAGKKEEFLEFAKEAGVPEGWKEGKPMA</sequence>
<dbReference type="Proteomes" id="UP001595476">
    <property type="component" value="Unassembled WGS sequence"/>
</dbReference>
<accession>A0ABV7HIY3</accession>
<proteinExistence type="predicted"/>
<protein>
    <submittedName>
        <fullName evidence="1">Uncharacterized protein</fullName>
    </submittedName>
</protein>